<dbReference type="AlphaFoldDB" id="A0A1X1VWA2"/>
<evidence type="ECO:0000313" key="1">
    <source>
        <dbReference type="EMBL" id="ORV73281.1"/>
    </source>
</evidence>
<protein>
    <recommendedName>
        <fullName evidence="3">Integrase SAM-like N-terminal domain-containing protein</fullName>
    </recommendedName>
</protein>
<comment type="caution">
    <text evidence="1">The sequence shown here is derived from an EMBL/GenBank/DDBJ whole genome shotgun (WGS) entry which is preliminary data.</text>
</comment>
<gene>
    <name evidence="1" type="ORF">AWC08_02340</name>
</gene>
<accession>A0A1X1VWA2</accession>
<dbReference type="Proteomes" id="UP000193928">
    <property type="component" value="Unassembled WGS sequence"/>
</dbReference>
<evidence type="ECO:0008006" key="3">
    <source>
        <dbReference type="Google" id="ProtNLM"/>
    </source>
</evidence>
<name>A0A1X1VWA2_MYCGO</name>
<reference evidence="1 2" key="1">
    <citation type="submission" date="2016-01" db="EMBL/GenBank/DDBJ databases">
        <title>The new phylogeny of the genus Mycobacterium.</title>
        <authorList>
            <person name="Tarcisio F."/>
            <person name="Conor M."/>
            <person name="Antonella G."/>
            <person name="Elisabetta G."/>
            <person name="Giulia F.S."/>
            <person name="Sara T."/>
            <person name="Anna F."/>
            <person name="Clotilde B."/>
            <person name="Roberto B."/>
            <person name="Veronica D.S."/>
            <person name="Fabio R."/>
            <person name="Monica P."/>
            <person name="Olivier J."/>
            <person name="Enrico T."/>
            <person name="Nicola S."/>
        </authorList>
    </citation>
    <scope>NUCLEOTIDE SEQUENCE [LARGE SCALE GENOMIC DNA]</scope>
    <source>
        <strain evidence="1 2">DSM 44160</strain>
    </source>
</reference>
<dbReference type="RefSeq" id="WP_085088397.1">
    <property type="nucleotide sequence ID" value="NZ_JACKSU010000063.1"/>
</dbReference>
<proteinExistence type="predicted"/>
<keyword evidence="2" id="KW-1185">Reference proteome</keyword>
<evidence type="ECO:0000313" key="2">
    <source>
        <dbReference type="Proteomes" id="UP000193928"/>
    </source>
</evidence>
<organism evidence="1 2">
    <name type="scientific">Mycobacterium gordonae</name>
    <dbReference type="NCBI Taxonomy" id="1778"/>
    <lineage>
        <taxon>Bacteria</taxon>
        <taxon>Bacillati</taxon>
        <taxon>Actinomycetota</taxon>
        <taxon>Actinomycetes</taxon>
        <taxon>Mycobacteriales</taxon>
        <taxon>Mycobacteriaceae</taxon>
        <taxon>Mycobacterium</taxon>
    </lineage>
</organism>
<dbReference type="EMBL" id="LQOY01000204">
    <property type="protein sequence ID" value="ORV73281.1"/>
    <property type="molecule type" value="Genomic_DNA"/>
</dbReference>
<sequence>MGATGVTTPPAVRSRWRARYVDDQGREHARGFSRKVDATNWLNKQVSDQVTGTWTDPALSGVTFGVIAERWISTKGHPCTQDRRGVTAHSLTR</sequence>